<proteinExistence type="predicted"/>
<keyword evidence="3" id="KW-1185">Reference proteome</keyword>
<dbReference type="Proteomes" id="UP001181355">
    <property type="component" value="Chromosome"/>
</dbReference>
<keyword evidence="1" id="KW-1133">Transmembrane helix</keyword>
<feature type="transmembrane region" description="Helical" evidence="1">
    <location>
        <begin position="89"/>
        <end position="107"/>
    </location>
</feature>
<sequence>MTSVSATMPERVETSFKLDSFLGLSFSIFFERFAFYGIRWALVLYFVWEVLPADFQAKFEGEHLYSAFLALMLSLGVLGAYIADRCQCYLNAARVGVCLMALGVFMIVMPDPTAFRIGLSCLVLGNALYRPGSLVLFSKTLGAQEAKQDVGLTLMYFLVNLAGFLAPLVTQYLATRVFGAENKMALQVVFVVAGLSLLLSLACLHWGSKKLLTRDEFSDSVWQFLRTKTLWIGILVSLVLVYQLFTLSKQGLTILSWASLLVAVALLFADAASHKNAWKRLLLFMLALVLSFAWAIANEFLQVDIERIFMNWIKINSSLAAISPMLVATFSIFAIFVVTPLLVGLISLFSKSKKYPDLWGKWALALLLNVLFFCMLVIASRDLFAGLENTFSLTTTSLVMAYLLQAGVEVMVTTLGYSAVLNFASTRRLALAFAALLLANRLGSQAAGFLMGEFPSLISNSPTEIHQHFEWASTGFALLAGVLLFVIMVVYFRNKKAS</sequence>
<dbReference type="RefSeq" id="WP_309482870.1">
    <property type="nucleotide sequence ID" value="NZ_CP133720.1"/>
</dbReference>
<feature type="transmembrane region" description="Helical" evidence="1">
    <location>
        <begin position="358"/>
        <end position="379"/>
    </location>
</feature>
<organism evidence="2 3">
    <name type="scientific">Undibacterium cyanobacteriorum</name>
    <dbReference type="NCBI Taxonomy" id="3073561"/>
    <lineage>
        <taxon>Bacteria</taxon>
        <taxon>Pseudomonadati</taxon>
        <taxon>Pseudomonadota</taxon>
        <taxon>Betaproteobacteria</taxon>
        <taxon>Burkholderiales</taxon>
        <taxon>Oxalobacteraceae</taxon>
        <taxon>Undibacterium</taxon>
    </lineage>
</organism>
<feature type="transmembrane region" description="Helical" evidence="1">
    <location>
        <begin position="63"/>
        <end position="82"/>
    </location>
</feature>
<feature type="transmembrane region" description="Helical" evidence="1">
    <location>
        <begin position="185"/>
        <end position="207"/>
    </location>
</feature>
<keyword evidence="1" id="KW-0812">Transmembrane</keyword>
<keyword evidence="1" id="KW-0472">Membrane</keyword>
<feature type="transmembrane region" description="Helical" evidence="1">
    <location>
        <begin position="399"/>
        <end position="417"/>
    </location>
</feature>
<accession>A0ABY9RKB0</accession>
<feature type="transmembrane region" description="Helical" evidence="1">
    <location>
        <begin position="228"/>
        <end position="245"/>
    </location>
</feature>
<evidence type="ECO:0000313" key="2">
    <source>
        <dbReference type="EMBL" id="WMW81391.1"/>
    </source>
</evidence>
<reference evidence="2" key="1">
    <citation type="submission" date="2023-09" db="EMBL/GenBank/DDBJ databases">
        <title>Undibacterium sp. 20NA77.5 isolated from freshwater.</title>
        <authorList>
            <person name="Le V."/>
            <person name="Ko S.-R."/>
            <person name="Ahn C.-Y."/>
            <person name="Oh H.-M."/>
        </authorList>
    </citation>
    <scope>NUCLEOTIDE SEQUENCE</scope>
    <source>
        <strain evidence="2">20NA77.5</strain>
    </source>
</reference>
<evidence type="ECO:0000313" key="3">
    <source>
        <dbReference type="Proteomes" id="UP001181355"/>
    </source>
</evidence>
<feature type="transmembrane region" description="Helical" evidence="1">
    <location>
        <begin position="321"/>
        <end position="346"/>
    </location>
</feature>
<dbReference type="InterPro" id="IPR036259">
    <property type="entry name" value="MFS_trans_sf"/>
</dbReference>
<dbReference type="EMBL" id="CP133720">
    <property type="protein sequence ID" value="WMW81391.1"/>
    <property type="molecule type" value="Genomic_DNA"/>
</dbReference>
<feature type="transmembrane region" description="Helical" evidence="1">
    <location>
        <begin position="21"/>
        <end position="48"/>
    </location>
</feature>
<feature type="transmembrane region" description="Helical" evidence="1">
    <location>
        <begin position="251"/>
        <end position="269"/>
    </location>
</feature>
<gene>
    <name evidence="2" type="ORF">RF679_03700</name>
</gene>
<feature type="transmembrane region" description="Helical" evidence="1">
    <location>
        <begin position="429"/>
        <end position="451"/>
    </location>
</feature>
<feature type="transmembrane region" description="Helical" evidence="1">
    <location>
        <begin position="150"/>
        <end position="173"/>
    </location>
</feature>
<evidence type="ECO:0000256" key="1">
    <source>
        <dbReference type="SAM" id="Phobius"/>
    </source>
</evidence>
<feature type="transmembrane region" description="Helical" evidence="1">
    <location>
        <begin position="113"/>
        <end position="129"/>
    </location>
</feature>
<feature type="transmembrane region" description="Helical" evidence="1">
    <location>
        <begin position="471"/>
        <end position="492"/>
    </location>
</feature>
<feature type="transmembrane region" description="Helical" evidence="1">
    <location>
        <begin position="281"/>
        <end position="301"/>
    </location>
</feature>
<protein>
    <recommendedName>
        <fullName evidence="4">Major facilitator superfamily (MFS) profile domain-containing protein</fullName>
    </recommendedName>
</protein>
<dbReference type="SUPFAM" id="SSF103473">
    <property type="entry name" value="MFS general substrate transporter"/>
    <property type="match status" value="1"/>
</dbReference>
<dbReference type="Gene3D" id="1.20.1250.20">
    <property type="entry name" value="MFS general substrate transporter like domains"/>
    <property type="match status" value="1"/>
</dbReference>
<evidence type="ECO:0008006" key="4">
    <source>
        <dbReference type="Google" id="ProtNLM"/>
    </source>
</evidence>
<name>A0ABY9RKB0_9BURK</name>